<proteinExistence type="predicted"/>
<dbReference type="Proteomes" id="UP000004810">
    <property type="component" value="Unassembled WGS sequence"/>
</dbReference>
<dbReference type="EMBL" id="ADBV01000308">
    <property type="protein sequence ID" value="EJW87725.1"/>
    <property type="molecule type" value="Genomic_DNA"/>
</dbReference>
<organism evidence="1 2">
    <name type="scientific">Wuchereria bancrofti</name>
    <dbReference type="NCBI Taxonomy" id="6293"/>
    <lineage>
        <taxon>Eukaryota</taxon>
        <taxon>Metazoa</taxon>
        <taxon>Ecdysozoa</taxon>
        <taxon>Nematoda</taxon>
        <taxon>Chromadorea</taxon>
        <taxon>Rhabditida</taxon>
        <taxon>Spirurina</taxon>
        <taxon>Spiruromorpha</taxon>
        <taxon>Filarioidea</taxon>
        <taxon>Onchocercidae</taxon>
        <taxon>Wuchereria</taxon>
    </lineage>
</organism>
<reference evidence="2" key="1">
    <citation type="submission" date="2012-08" db="EMBL/GenBank/DDBJ databases">
        <title>The Genome Sequence of Wuchereria bancrofti.</title>
        <authorList>
            <person name="Nutman T.B."/>
            <person name="Fink D.L."/>
            <person name="Russ C."/>
            <person name="Young S."/>
            <person name="Zeng Q."/>
            <person name="Koehrsen M."/>
            <person name="Alvarado L."/>
            <person name="Berlin A."/>
            <person name="Chapman S.B."/>
            <person name="Chen Z."/>
            <person name="Freedman E."/>
            <person name="Gellesch M."/>
            <person name="Goldberg J."/>
            <person name="Griggs A."/>
            <person name="Gujja S."/>
            <person name="Heilman E.R."/>
            <person name="Heiman D."/>
            <person name="Hepburn T."/>
            <person name="Howarth C."/>
            <person name="Jen D."/>
            <person name="Larson L."/>
            <person name="Lewis B."/>
            <person name="Mehta T."/>
            <person name="Park D."/>
            <person name="Pearson M."/>
            <person name="Roberts A."/>
            <person name="Saif S."/>
            <person name="Shea T."/>
            <person name="Shenoy N."/>
            <person name="Sisk P."/>
            <person name="Stolte C."/>
            <person name="Sykes S."/>
            <person name="Walk T."/>
            <person name="White J."/>
            <person name="Yandava C."/>
            <person name="Haas B."/>
            <person name="Henn M.R."/>
            <person name="Nusbaum C."/>
            <person name="Birren B."/>
        </authorList>
    </citation>
    <scope>NUCLEOTIDE SEQUENCE [LARGE SCALE GENOMIC DNA]</scope>
    <source>
        <strain evidence="2">NA</strain>
    </source>
</reference>
<name>J9BJW6_WUCBA</name>
<evidence type="ECO:0000313" key="1">
    <source>
        <dbReference type="EMBL" id="EJW87725.1"/>
    </source>
</evidence>
<evidence type="ECO:0000313" key="2">
    <source>
        <dbReference type="Proteomes" id="UP000004810"/>
    </source>
</evidence>
<comment type="caution">
    <text evidence="1">The sequence shown here is derived from an EMBL/GenBank/DDBJ whole genome shotgun (WGS) entry which is preliminary data.</text>
</comment>
<protein>
    <submittedName>
        <fullName evidence="1">Uncharacterized protein</fullName>
    </submittedName>
</protein>
<dbReference type="AlphaFoldDB" id="J9BJW6"/>
<sequence length="101" mass="11721">MCEYELCLYNERCVLLMHCKNPSKCKQLVANENNNETVNTTTISLGVYLNRNSQPNFRNQKSISTVKNYNSDEYNIGVFKLISCAKDFETNNWRPLTEIDS</sequence>
<gene>
    <name evidence="1" type="ORF">WUBG_01364</name>
</gene>
<accession>J9BJW6</accession>